<evidence type="ECO:0000256" key="1">
    <source>
        <dbReference type="SAM" id="Phobius"/>
    </source>
</evidence>
<accession>A0ABW2QV49</accession>
<protein>
    <recommendedName>
        <fullName evidence="4">DUF2569 domain-containing protein</fullName>
    </recommendedName>
</protein>
<feature type="transmembrane region" description="Helical" evidence="1">
    <location>
        <begin position="111"/>
        <end position="131"/>
    </location>
</feature>
<dbReference type="Proteomes" id="UP001596473">
    <property type="component" value="Unassembled WGS sequence"/>
</dbReference>
<feature type="transmembrane region" description="Helical" evidence="1">
    <location>
        <begin position="7"/>
        <end position="28"/>
    </location>
</feature>
<feature type="transmembrane region" description="Helical" evidence="1">
    <location>
        <begin position="48"/>
        <end position="69"/>
    </location>
</feature>
<keyword evidence="1" id="KW-0812">Transmembrane</keyword>
<gene>
    <name evidence="2" type="ORF">ACFQNF_05910</name>
</gene>
<evidence type="ECO:0008006" key="4">
    <source>
        <dbReference type="Google" id="ProtNLM"/>
    </source>
</evidence>
<evidence type="ECO:0000313" key="3">
    <source>
        <dbReference type="Proteomes" id="UP001596473"/>
    </source>
</evidence>
<sequence>MKKKSLIIGGVLSIIAGLVHIAIIFGGAQWYRFFGAGENMAAMAEAGSLMPAAITTGIAAILFIWGLYAFSGAGLIRRFPFMRICLTLISLIYLVRGLAFIPAYFIAPEQINSFAIWSSLICLGYGLFYAIGTKTVWRLI</sequence>
<dbReference type="EMBL" id="JBHTBQ010000009">
    <property type="protein sequence ID" value="MFC7419410.1"/>
    <property type="molecule type" value="Genomic_DNA"/>
</dbReference>
<reference evidence="3" key="1">
    <citation type="journal article" date="2019" name="Int. J. Syst. Evol. Microbiol.">
        <title>The Global Catalogue of Microorganisms (GCM) 10K type strain sequencing project: providing services to taxonomists for standard genome sequencing and annotation.</title>
        <authorList>
            <consortium name="The Broad Institute Genomics Platform"/>
            <consortium name="The Broad Institute Genome Sequencing Center for Infectious Disease"/>
            <person name="Wu L."/>
            <person name="Ma J."/>
        </authorList>
    </citation>
    <scope>NUCLEOTIDE SEQUENCE [LARGE SCALE GENOMIC DNA]</scope>
    <source>
        <strain evidence="3">CCUG 62945</strain>
    </source>
</reference>
<dbReference type="RefSeq" id="WP_380186877.1">
    <property type="nucleotide sequence ID" value="NZ_JBHTBQ010000009.1"/>
</dbReference>
<name>A0ABW2QV49_9NEIS</name>
<proteinExistence type="predicted"/>
<keyword evidence="3" id="KW-1185">Reference proteome</keyword>
<feature type="transmembrane region" description="Helical" evidence="1">
    <location>
        <begin position="81"/>
        <end position="105"/>
    </location>
</feature>
<keyword evidence="1" id="KW-1133">Transmembrane helix</keyword>
<evidence type="ECO:0000313" key="2">
    <source>
        <dbReference type="EMBL" id="MFC7419410.1"/>
    </source>
</evidence>
<keyword evidence="1" id="KW-0472">Membrane</keyword>
<comment type="caution">
    <text evidence="2">The sequence shown here is derived from an EMBL/GenBank/DDBJ whole genome shotgun (WGS) entry which is preliminary data.</text>
</comment>
<organism evidence="2 3">
    <name type="scientific">Iodobacter arcticus</name>
    <dbReference type="NCBI Taxonomy" id="590593"/>
    <lineage>
        <taxon>Bacteria</taxon>
        <taxon>Pseudomonadati</taxon>
        <taxon>Pseudomonadota</taxon>
        <taxon>Betaproteobacteria</taxon>
        <taxon>Neisseriales</taxon>
        <taxon>Chitinibacteraceae</taxon>
        <taxon>Iodobacter</taxon>
    </lineage>
</organism>